<dbReference type="GO" id="GO:0006048">
    <property type="term" value="P:UDP-N-acetylglucosamine biosynthetic process"/>
    <property type="evidence" value="ECO:0007669"/>
    <property type="project" value="TreeGrafter"/>
</dbReference>
<keyword evidence="4 6" id="KW-0460">Magnesium</keyword>
<dbReference type="InterPro" id="IPR016055">
    <property type="entry name" value="A-D-PHexomutase_a/b/a-I/II/III"/>
</dbReference>
<dbReference type="InterPro" id="IPR005845">
    <property type="entry name" value="A-D-PHexomutase_a/b/a-II"/>
</dbReference>
<comment type="caution">
    <text evidence="11">The sequence shown here is derived from an EMBL/GenBank/DDBJ whole genome shotgun (WGS) entry which is preliminary data.</text>
</comment>
<dbReference type="EC" id="5.4.2.10" evidence="6"/>
<dbReference type="GO" id="GO:0000287">
    <property type="term" value="F:magnesium ion binding"/>
    <property type="evidence" value="ECO:0007669"/>
    <property type="project" value="UniProtKB-UniRule"/>
</dbReference>
<comment type="cofactor">
    <cofactor evidence="6">
        <name>Mg(2+)</name>
        <dbReference type="ChEBI" id="CHEBI:18420"/>
    </cofactor>
    <text evidence="6">Binds 1 Mg(2+) ion per subunit.</text>
</comment>
<dbReference type="InterPro" id="IPR006352">
    <property type="entry name" value="GlmM_bact"/>
</dbReference>
<dbReference type="GO" id="GO:0009252">
    <property type="term" value="P:peptidoglycan biosynthetic process"/>
    <property type="evidence" value="ECO:0007669"/>
    <property type="project" value="TreeGrafter"/>
</dbReference>
<feature type="binding site" evidence="6">
    <location>
        <position position="241"/>
    </location>
    <ligand>
        <name>Mg(2+)</name>
        <dbReference type="ChEBI" id="CHEBI:18420"/>
    </ligand>
</feature>
<feature type="domain" description="Alpha-D-phosphohexomutase alpha/beta/alpha" evidence="10">
    <location>
        <begin position="256"/>
        <end position="362"/>
    </location>
</feature>
<sequence>MGNKLFGTDGVRGVANVYPMTAEFALKLGMAAGQLICRKTRRAAVARDTRISGEMLEAALTAGFNAAGVTVLKLGVVPTPAATMLTPSLGVDMTVMITASHNPYQDNGIKLINADGDKFSDAETARIEAAIAADDFKLNPDEIGVSEAVPDAAAGYVDKALKAANGETPLKGLRVVLDCANGVFSKILPEVFKSLGAGIIVIGNEPNGKNINLNCGSQHTEKMIETVKNAHAQLGIAVDGDGDRIIVCDEQGNRLDGDQIIAFLGKCLKEEGKLRGNTVVATIVSNPALDRFLNGCGIQCVRSAVGERYVIEEMKKHGANVGGEESGHMVLSDYGKTGDAMTAALVLAQGLLKSGKKMSELFPLFEPMLRLRADSKFATKEAMLAAFELPEFQAAIHQAEQTVAGKGKVLVRKSGTEPKIQVWVWSDDRNLAEKVNDEVSSVLEKAAGFETKKLV</sequence>
<accession>A0A9D1M4W7</accession>
<dbReference type="FunFam" id="3.40.120.10:FF:000003">
    <property type="entry name" value="Phosphoglucosamine mutase"/>
    <property type="match status" value="1"/>
</dbReference>
<name>A0A9D1M4W7_9PROT</name>
<feature type="binding site" evidence="6">
    <location>
        <position position="239"/>
    </location>
    <ligand>
        <name>Mg(2+)</name>
        <dbReference type="ChEBI" id="CHEBI:18420"/>
    </ligand>
</feature>
<dbReference type="FunFam" id="3.40.120.10:FF:000001">
    <property type="entry name" value="Phosphoglucosamine mutase"/>
    <property type="match status" value="1"/>
</dbReference>
<dbReference type="SUPFAM" id="SSF55957">
    <property type="entry name" value="Phosphoglucomutase, C-terminal domain"/>
    <property type="match status" value="1"/>
</dbReference>
<dbReference type="NCBIfam" id="TIGR01455">
    <property type="entry name" value="glmM"/>
    <property type="match status" value="1"/>
</dbReference>
<comment type="function">
    <text evidence="6">Catalyzes the conversion of glucosamine-6-phosphate to glucosamine-1-phosphate.</text>
</comment>
<reference evidence="11" key="1">
    <citation type="submission" date="2020-10" db="EMBL/GenBank/DDBJ databases">
        <authorList>
            <person name="Gilroy R."/>
        </authorList>
    </citation>
    <scope>NUCLEOTIDE SEQUENCE</scope>
    <source>
        <strain evidence="11">ChiW3-316</strain>
    </source>
</reference>
<dbReference type="GO" id="GO:0004615">
    <property type="term" value="F:phosphomannomutase activity"/>
    <property type="evidence" value="ECO:0007669"/>
    <property type="project" value="TreeGrafter"/>
</dbReference>
<keyword evidence="5 6" id="KW-0413">Isomerase</keyword>
<dbReference type="InterPro" id="IPR005841">
    <property type="entry name" value="Alpha-D-phosphohexomutase_SF"/>
</dbReference>
<keyword evidence="2 6" id="KW-0597">Phosphoprotein</keyword>
<feature type="modified residue" description="Phosphoserine" evidence="6">
    <location>
        <position position="100"/>
    </location>
</feature>
<keyword evidence="3 6" id="KW-0479">Metal-binding</keyword>
<evidence type="ECO:0000313" key="12">
    <source>
        <dbReference type="Proteomes" id="UP000824107"/>
    </source>
</evidence>
<comment type="similarity">
    <text evidence="1 6">Belongs to the phosphohexose mutase family.</text>
</comment>
<dbReference type="InterPro" id="IPR005844">
    <property type="entry name" value="A-D-PHexomutase_a/b/a-I"/>
</dbReference>
<organism evidence="11 12">
    <name type="scientific">Candidatus Scatocola faecipullorum</name>
    <dbReference type="NCBI Taxonomy" id="2840917"/>
    <lineage>
        <taxon>Bacteria</taxon>
        <taxon>Pseudomonadati</taxon>
        <taxon>Pseudomonadota</taxon>
        <taxon>Alphaproteobacteria</taxon>
        <taxon>Rhodospirillales</taxon>
        <taxon>Rhodospirillaceae</taxon>
        <taxon>Rhodospirillaceae incertae sedis</taxon>
        <taxon>Candidatus Scatocola</taxon>
    </lineage>
</organism>
<protein>
    <recommendedName>
        <fullName evidence="6">Phosphoglucosamine mutase</fullName>
        <ecNumber evidence="6">5.4.2.10</ecNumber>
    </recommendedName>
</protein>
<dbReference type="HAMAP" id="MF_01554_B">
    <property type="entry name" value="GlmM_B"/>
    <property type="match status" value="1"/>
</dbReference>
<dbReference type="InterPro" id="IPR005846">
    <property type="entry name" value="A-D-PHexomutase_a/b/a-III"/>
</dbReference>
<dbReference type="GO" id="GO:0008966">
    <property type="term" value="F:phosphoglucosamine mutase activity"/>
    <property type="evidence" value="ECO:0007669"/>
    <property type="project" value="UniProtKB-UniRule"/>
</dbReference>
<dbReference type="Proteomes" id="UP000824107">
    <property type="component" value="Unassembled WGS sequence"/>
</dbReference>
<evidence type="ECO:0000259" key="10">
    <source>
        <dbReference type="Pfam" id="PF02880"/>
    </source>
</evidence>
<dbReference type="Gene3D" id="3.30.310.50">
    <property type="entry name" value="Alpha-D-phosphohexomutase, C-terminal domain"/>
    <property type="match status" value="1"/>
</dbReference>
<dbReference type="EMBL" id="DVNC01000042">
    <property type="protein sequence ID" value="HIU53716.1"/>
    <property type="molecule type" value="Genomic_DNA"/>
</dbReference>
<evidence type="ECO:0000259" key="8">
    <source>
        <dbReference type="Pfam" id="PF02878"/>
    </source>
</evidence>
<evidence type="ECO:0000256" key="4">
    <source>
        <dbReference type="ARBA" id="ARBA00022842"/>
    </source>
</evidence>
<feature type="domain" description="Alpha-D-phosphohexomutase alpha/beta/alpha" evidence="9">
    <location>
        <begin position="155"/>
        <end position="252"/>
    </location>
</feature>
<reference evidence="11" key="2">
    <citation type="journal article" date="2021" name="PeerJ">
        <title>Extensive microbial diversity within the chicken gut microbiome revealed by metagenomics and culture.</title>
        <authorList>
            <person name="Gilroy R."/>
            <person name="Ravi A."/>
            <person name="Getino M."/>
            <person name="Pursley I."/>
            <person name="Horton D.L."/>
            <person name="Alikhan N.F."/>
            <person name="Baker D."/>
            <person name="Gharbi K."/>
            <person name="Hall N."/>
            <person name="Watson M."/>
            <person name="Adriaenssens E.M."/>
            <person name="Foster-Nyarko E."/>
            <person name="Jarju S."/>
            <person name="Secka A."/>
            <person name="Antonio M."/>
            <person name="Oren A."/>
            <person name="Chaudhuri R.R."/>
            <person name="La Ragione R."/>
            <person name="Hildebrand F."/>
            <person name="Pallen M.J."/>
        </authorList>
    </citation>
    <scope>NUCLEOTIDE SEQUENCE</scope>
    <source>
        <strain evidence="11">ChiW3-316</strain>
    </source>
</reference>
<feature type="binding site" evidence="6">
    <location>
        <position position="243"/>
    </location>
    <ligand>
        <name>Mg(2+)</name>
        <dbReference type="ChEBI" id="CHEBI:18420"/>
    </ligand>
</feature>
<dbReference type="Gene3D" id="3.40.120.10">
    <property type="entry name" value="Alpha-D-Glucose-1,6-Bisphosphate, subunit A, domain 3"/>
    <property type="match status" value="3"/>
</dbReference>
<feature type="binding site" description="via phosphate group" evidence="6">
    <location>
        <position position="100"/>
    </location>
    <ligand>
        <name>Mg(2+)</name>
        <dbReference type="ChEBI" id="CHEBI:18420"/>
    </ligand>
</feature>
<dbReference type="Pfam" id="PF02879">
    <property type="entry name" value="PGM_PMM_II"/>
    <property type="match status" value="1"/>
</dbReference>
<evidence type="ECO:0000313" key="11">
    <source>
        <dbReference type="EMBL" id="HIU53716.1"/>
    </source>
</evidence>
<proteinExistence type="inferred from homology"/>
<dbReference type="AlphaFoldDB" id="A0A9D1M4W7"/>
<evidence type="ECO:0000259" key="9">
    <source>
        <dbReference type="Pfam" id="PF02879"/>
    </source>
</evidence>
<evidence type="ECO:0000256" key="3">
    <source>
        <dbReference type="ARBA" id="ARBA00022723"/>
    </source>
</evidence>
<evidence type="ECO:0000256" key="2">
    <source>
        <dbReference type="ARBA" id="ARBA00022553"/>
    </source>
</evidence>
<dbReference type="Pfam" id="PF02880">
    <property type="entry name" value="PGM_PMM_III"/>
    <property type="match status" value="1"/>
</dbReference>
<dbReference type="Pfam" id="PF00408">
    <property type="entry name" value="PGM_PMM_IV"/>
    <property type="match status" value="1"/>
</dbReference>
<dbReference type="GO" id="GO:0005829">
    <property type="term" value="C:cytosol"/>
    <property type="evidence" value="ECO:0007669"/>
    <property type="project" value="TreeGrafter"/>
</dbReference>
<dbReference type="Pfam" id="PF02878">
    <property type="entry name" value="PGM_PMM_I"/>
    <property type="match status" value="1"/>
</dbReference>
<evidence type="ECO:0000259" key="7">
    <source>
        <dbReference type="Pfam" id="PF00408"/>
    </source>
</evidence>
<dbReference type="InterPro" id="IPR036900">
    <property type="entry name" value="A-D-PHexomutase_C_sf"/>
</dbReference>
<evidence type="ECO:0000256" key="1">
    <source>
        <dbReference type="ARBA" id="ARBA00010231"/>
    </source>
</evidence>
<dbReference type="PANTHER" id="PTHR42946:SF1">
    <property type="entry name" value="PHOSPHOGLUCOMUTASE (ALPHA-D-GLUCOSE-1,6-BISPHOSPHATE-DEPENDENT)"/>
    <property type="match status" value="1"/>
</dbReference>
<feature type="domain" description="Alpha-D-phosphohexomutase alpha/beta/alpha" evidence="8">
    <location>
        <begin position="4"/>
        <end position="136"/>
    </location>
</feature>
<feature type="active site" description="Phosphoserine intermediate" evidence="6">
    <location>
        <position position="100"/>
    </location>
</feature>
<dbReference type="PRINTS" id="PR00509">
    <property type="entry name" value="PGMPMM"/>
</dbReference>
<dbReference type="PANTHER" id="PTHR42946">
    <property type="entry name" value="PHOSPHOHEXOSE MUTASE"/>
    <property type="match status" value="1"/>
</dbReference>
<evidence type="ECO:0000256" key="6">
    <source>
        <dbReference type="HAMAP-Rule" id="MF_01554"/>
    </source>
</evidence>
<evidence type="ECO:0000256" key="5">
    <source>
        <dbReference type="ARBA" id="ARBA00023235"/>
    </source>
</evidence>
<feature type="domain" description="Alpha-D-phosphohexomutase C-terminal" evidence="7">
    <location>
        <begin position="384"/>
        <end position="439"/>
    </location>
</feature>
<comment type="PTM">
    <text evidence="6">Activated by phosphorylation.</text>
</comment>
<dbReference type="InterPro" id="IPR050060">
    <property type="entry name" value="Phosphoglucosamine_mutase"/>
</dbReference>
<dbReference type="SUPFAM" id="SSF53738">
    <property type="entry name" value="Phosphoglucomutase, first 3 domains"/>
    <property type="match status" value="3"/>
</dbReference>
<dbReference type="GO" id="GO:0005975">
    <property type="term" value="P:carbohydrate metabolic process"/>
    <property type="evidence" value="ECO:0007669"/>
    <property type="project" value="InterPro"/>
</dbReference>
<gene>
    <name evidence="6 11" type="primary">glmM</name>
    <name evidence="11" type="ORF">IAD20_06515</name>
</gene>
<dbReference type="InterPro" id="IPR005843">
    <property type="entry name" value="A-D-PHexomutase_C"/>
</dbReference>
<comment type="catalytic activity">
    <reaction evidence="6">
        <text>alpha-D-glucosamine 1-phosphate = D-glucosamine 6-phosphate</text>
        <dbReference type="Rhea" id="RHEA:23424"/>
        <dbReference type="ChEBI" id="CHEBI:58516"/>
        <dbReference type="ChEBI" id="CHEBI:58725"/>
        <dbReference type="EC" id="5.4.2.10"/>
    </reaction>
</comment>